<keyword evidence="3" id="KW-1185">Reference proteome</keyword>
<gene>
    <name evidence="2" type="ORF">BST92_14395</name>
</gene>
<dbReference type="AlphaFoldDB" id="A0A2S7UDM4"/>
<accession>A0A2S7UDM4</accession>
<dbReference type="Proteomes" id="UP000239747">
    <property type="component" value="Unassembled WGS sequence"/>
</dbReference>
<dbReference type="EMBL" id="MTPW01000001">
    <property type="protein sequence ID" value="PQJ33038.1"/>
    <property type="molecule type" value="Genomic_DNA"/>
</dbReference>
<reference evidence="2 3" key="1">
    <citation type="submission" date="2017-01" db="EMBL/GenBank/DDBJ databases">
        <title>Trade-off between light-utilization and light-protection in marine flavobacteria.</title>
        <authorList>
            <person name="Kumagai Y."/>
            <person name="Yoshizawa S."/>
            <person name="Kogure K."/>
            <person name="Iwasaki W."/>
        </authorList>
    </citation>
    <scope>NUCLEOTIDE SEQUENCE [LARGE SCALE GENOMIC DNA]</scope>
    <source>
        <strain evidence="2 3">KCTC 32109</strain>
    </source>
</reference>
<proteinExistence type="predicted"/>
<name>A0A2S7UDM4_9FLAO</name>
<sequence>MTNTMLRLNTVLLITILLLSISCKDQSATTKETSYKITGNVMDYEGHDAQVNIMGFFVDPLFKGSIDESGTLIIELPNEFNKTSQKAFDDYNSLSDAAYELSSIGIEDIFSPLENLTISNPDVNIALAGKYYGFETYEDGVRTGRIFPGSSKEFITYNINPEKHEPIKGHFYMWLYCDGKTSIRGNNKLPIEVNASGEVIKESTREYNITLKKGWNVVKYTVIATEKDSNGIEQVMKSSFTTEENYENEIYWHYFQL</sequence>
<evidence type="ECO:0008006" key="4">
    <source>
        <dbReference type="Google" id="ProtNLM"/>
    </source>
</evidence>
<evidence type="ECO:0000256" key="1">
    <source>
        <dbReference type="SAM" id="SignalP"/>
    </source>
</evidence>
<dbReference type="PROSITE" id="PS51257">
    <property type="entry name" value="PROKAR_LIPOPROTEIN"/>
    <property type="match status" value="1"/>
</dbReference>
<keyword evidence="1" id="KW-0732">Signal</keyword>
<feature type="chain" id="PRO_5015468359" description="Lipoprotein" evidence="1">
    <location>
        <begin position="28"/>
        <end position="257"/>
    </location>
</feature>
<feature type="signal peptide" evidence="1">
    <location>
        <begin position="1"/>
        <end position="27"/>
    </location>
</feature>
<protein>
    <recommendedName>
        <fullName evidence="4">Lipoprotein</fullName>
    </recommendedName>
</protein>
<evidence type="ECO:0000313" key="3">
    <source>
        <dbReference type="Proteomes" id="UP000239747"/>
    </source>
</evidence>
<evidence type="ECO:0000313" key="2">
    <source>
        <dbReference type="EMBL" id="PQJ33038.1"/>
    </source>
</evidence>
<organism evidence="2 3">
    <name type="scientific">Nonlabens arenilitoris</name>
    <dbReference type="NCBI Taxonomy" id="1217969"/>
    <lineage>
        <taxon>Bacteria</taxon>
        <taxon>Pseudomonadati</taxon>
        <taxon>Bacteroidota</taxon>
        <taxon>Flavobacteriia</taxon>
        <taxon>Flavobacteriales</taxon>
        <taxon>Flavobacteriaceae</taxon>
        <taxon>Nonlabens</taxon>
    </lineage>
</organism>
<comment type="caution">
    <text evidence="2">The sequence shown here is derived from an EMBL/GenBank/DDBJ whole genome shotgun (WGS) entry which is preliminary data.</text>
</comment>